<evidence type="ECO:0000256" key="5">
    <source>
        <dbReference type="SAM" id="MobiDB-lite"/>
    </source>
</evidence>
<dbReference type="NCBIfam" id="TIGR01720">
    <property type="entry name" value="NRPS-para261"/>
    <property type="match status" value="1"/>
</dbReference>
<dbReference type="Pfam" id="PF13193">
    <property type="entry name" value="AMP-binding_C"/>
    <property type="match status" value="1"/>
</dbReference>
<dbReference type="PANTHER" id="PTHR45527:SF1">
    <property type="entry name" value="FATTY ACID SYNTHASE"/>
    <property type="match status" value="1"/>
</dbReference>
<dbReference type="FunFam" id="3.40.50.980:FF:000002">
    <property type="entry name" value="Enterobactin synthetase component F"/>
    <property type="match status" value="1"/>
</dbReference>
<dbReference type="GO" id="GO:0047527">
    <property type="term" value="F:2,3-dihydroxybenzoate-serine ligase activity"/>
    <property type="evidence" value="ECO:0007669"/>
    <property type="project" value="TreeGrafter"/>
</dbReference>
<dbReference type="SUPFAM" id="SSF47336">
    <property type="entry name" value="ACP-like"/>
    <property type="match status" value="2"/>
</dbReference>
<dbReference type="PROSITE" id="PS50075">
    <property type="entry name" value="CARRIER"/>
    <property type="match status" value="2"/>
</dbReference>
<dbReference type="FunFam" id="2.30.38.10:FF:000001">
    <property type="entry name" value="Non-ribosomal peptide synthetase PvdI"/>
    <property type="match status" value="1"/>
</dbReference>
<accession>C6C329</accession>
<comment type="cofactor">
    <cofactor evidence="1">
        <name>pantetheine 4'-phosphate</name>
        <dbReference type="ChEBI" id="CHEBI:47942"/>
    </cofactor>
</comment>
<dbReference type="CDD" id="cd17646">
    <property type="entry name" value="A_NRPS_AB3403-like"/>
    <property type="match status" value="1"/>
</dbReference>
<dbReference type="InterPro" id="IPR025110">
    <property type="entry name" value="AMP-bd_C"/>
</dbReference>
<dbReference type="InterPro" id="IPR001031">
    <property type="entry name" value="Thioesterase"/>
</dbReference>
<dbReference type="Pfam" id="PF00550">
    <property type="entry name" value="PP-binding"/>
    <property type="match status" value="2"/>
</dbReference>
<dbReference type="PANTHER" id="PTHR45527">
    <property type="entry name" value="NONRIBOSOMAL PEPTIDE SYNTHETASE"/>
    <property type="match status" value="1"/>
</dbReference>
<dbReference type="FunFam" id="3.40.50.980:FF:000001">
    <property type="entry name" value="Non-ribosomal peptide synthetase"/>
    <property type="match status" value="2"/>
</dbReference>
<dbReference type="InterPro" id="IPR036736">
    <property type="entry name" value="ACP-like_sf"/>
</dbReference>
<dbReference type="Pfam" id="PF00501">
    <property type="entry name" value="AMP-binding"/>
    <property type="match status" value="2"/>
</dbReference>
<dbReference type="Pfam" id="PF00975">
    <property type="entry name" value="Thioesterase"/>
    <property type="match status" value="1"/>
</dbReference>
<evidence type="ECO:0000256" key="3">
    <source>
        <dbReference type="ARBA" id="ARBA00022553"/>
    </source>
</evidence>
<evidence type="ECO:0000313" key="7">
    <source>
        <dbReference type="EMBL" id="ACS85294.1"/>
    </source>
</evidence>
<dbReference type="Gene3D" id="1.10.1200.10">
    <property type="entry name" value="ACP-like"/>
    <property type="match status" value="1"/>
</dbReference>
<evidence type="ECO:0000256" key="2">
    <source>
        <dbReference type="ARBA" id="ARBA00022450"/>
    </source>
</evidence>
<dbReference type="SUPFAM" id="SSF52777">
    <property type="entry name" value="CoA-dependent acyltransferases"/>
    <property type="match status" value="6"/>
</dbReference>
<dbReference type="Gene3D" id="3.40.50.980">
    <property type="match status" value="4"/>
</dbReference>
<reference evidence="7" key="1">
    <citation type="submission" date="2009-06" db="EMBL/GenBank/DDBJ databases">
        <title>Complete sequence of Dickeya dadantii Ech703.</title>
        <authorList>
            <consortium name="US DOE Joint Genome Institute"/>
            <person name="Lucas S."/>
            <person name="Copeland A."/>
            <person name="Lapidus A."/>
            <person name="Glavina del Rio T."/>
            <person name="Dalin E."/>
            <person name="Tice H."/>
            <person name="Bruce D."/>
            <person name="Goodwin L."/>
            <person name="Pitluck S."/>
            <person name="Chertkov O."/>
            <person name="Brettin T."/>
            <person name="Detter J.C."/>
            <person name="Han C."/>
            <person name="Larimer F."/>
            <person name="Land M."/>
            <person name="Hauser L."/>
            <person name="Kyrpides N."/>
            <person name="Mikhailova N."/>
            <person name="Balakrishnan V."/>
            <person name="Glasner J."/>
            <person name="Perna N.T."/>
        </authorList>
    </citation>
    <scope>NUCLEOTIDE SEQUENCE [LARGE SCALE GENOMIC DNA]</scope>
    <source>
        <strain evidence="7">Ech703</strain>
    </source>
</reference>
<dbReference type="Pfam" id="PF00668">
    <property type="entry name" value="Condensation"/>
    <property type="match status" value="3"/>
</dbReference>
<dbReference type="InterPro" id="IPR006162">
    <property type="entry name" value="Ppantetheine_attach_site"/>
</dbReference>
<feature type="region of interest" description="Disordered" evidence="5">
    <location>
        <begin position="2715"/>
        <end position="2734"/>
    </location>
</feature>
<dbReference type="Gene3D" id="3.30.559.10">
    <property type="entry name" value="Chloramphenicol acetyltransferase-like domain"/>
    <property type="match status" value="3"/>
</dbReference>
<dbReference type="SMART" id="SM00823">
    <property type="entry name" value="PKS_PP"/>
    <property type="match status" value="2"/>
</dbReference>
<dbReference type="SMART" id="SM00824">
    <property type="entry name" value="PKS_TE"/>
    <property type="match status" value="1"/>
</dbReference>
<dbReference type="InterPro" id="IPR045851">
    <property type="entry name" value="AMP-bd_C_sf"/>
</dbReference>
<dbReference type="InterPro" id="IPR009081">
    <property type="entry name" value="PP-bd_ACP"/>
</dbReference>
<dbReference type="Proteomes" id="UP000002734">
    <property type="component" value="Chromosome"/>
</dbReference>
<dbReference type="PROSITE" id="PS00455">
    <property type="entry name" value="AMP_BINDING"/>
    <property type="match status" value="2"/>
</dbReference>
<organism evidence="7 8">
    <name type="scientific">Musicola paradisiaca (strain Ech703)</name>
    <name type="common">Dickeya paradisiaca</name>
    <name type="synonym">Dickeya dadantii</name>
    <dbReference type="NCBI Taxonomy" id="579405"/>
    <lineage>
        <taxon>Bacteria</taxon>
        <taxon>Pseudomonadati</taxon>
        <taxon>Pseudomonadota</taxon>
        <taxon>Gammaproteobacteria</taxon>
        <taxon>Enterobacterales</taxon>
        <taxon>Pectobacteriaceae</taxon>
        <taxon>Musicola</taxon>
    </lineage>
</organism>
<proteinExistence type="predicted"/>
<name>C6C329_MUSP7</name>
<sequence length="2846" mass="312451">MSELGVAPAEQAKYQELPLVAAQPGIWMADQLSDRHNDFTVAHALELRGPVDRTCLDTAIRQAMAEADTVLARFGVNAAGEPVQWLALRRDPLQVNPPEWLDFSAVVDGEAQAWQWMHADLDAPLPADGDAPLYRQAVIRVSAQPERWLWYQRFHHLMLDGFSFDALTRRIAAIYNALRAGETPSPSPFESFAAVVDEYRAWPTSAACEQSAAFWRQHARDLPMPVSLATDECGEAHSGSRPLTQRAVMPGAPFEALAASGLAQPAEIAMAALAVYLYRMSGEARLSLGFPFMRRMGSAALCATGPVVNVLPLQLELSPDMTLETVTRALCREIRTVRRHQRYDAEQLRRDLGLVGNHRELYGPVINFKVYQAELRLEGTPVVTHILAMGPVDDLEFTLGVQDGELQLEWVANPARYDPQTLQWHAGRLQQVMTQLVAQPQQAIGELALVSPAEWRRIEDWGRGPQLAMPEGMVSVLDSLRRQTCIQPDAPALMDARESLSYRQLTRRSMQLARVLIARGIGAGDVVAIGIPRSADAVVAIFAVLASGAAYMPLDLDYPRERLALMCDDAEPALLLTHQSVQARMPVLPQTLCLDDPLVRELCALAADGPVLDDERREALCGEHLAYMIYTSGSTGRPKGVMSTHRGLLNLLVSHTHFLFGPAIDRFLQRHGRRLRAGHTASFSFDSSWEPLFCMLMGSELYLFDEELRRDAWALVQHLNQVSVDMMDITPSFFSQMIDSGLLEPGNHPPAFIMIGGEAATPRLWQLMRQHPQIEIHNYYGPSEYTIDTLGASVQAAEQPVIGGPVANTRVWLLDNRLQPVPAGVPGELYIAGPGIARGYLHRPDLTATRFVACPFIPGEVMYRTGDLMRWRNDGQLAFIGRVDHQIKVRGFRVELGEVENALAALPEISTAVVIAENIGATHRLIGYCSVPDDAARRQPDIQARLLAQLAESLPEYMVPAILMVMAELPLTVNGKIDRQALPKPQQAAASTGREPQTEQERLVCGAIAQLLNRERVGAEDDFFALGGDSISAMGLGTLLRRAGWQLRPKEIFAQRTPARMALAMQASGPSTPSVQSNRQGVADGLPMVHGFAHQAGITACFAHGVLLATPAALQPGMLTSALAALVQAHPALTASAAETQLTIDGRPFEPQWVQTLTLEHVGMLESGAEQAFEAAAARLDPARGVMMQAVLLQCAGRSCALVLVAHHLVVDGVSWRVLLPELRQACEDIINGRAAALSVEECSLYDWSETLNAQIPSRRAELPFWRSVMQEPVPMLGARALNRQRHRHDSRRLLRLTLNAAQTQAVLTRLPENYRAGVDEILLSALTMACRQRYGVQPLRIGLESHGRPELDAGSDLARTVGWLTAEYPVLIGGVDDETPWQAVRAVKAALRVVPDRGIGYGVLRYLDSESGEVLAALEEHAPEILFNYLGRFGTETGDWAPMRTARHFRDTFAVTQDERMPLTHALDINIFVDEQDGAPQLAVHWGWADGIFTADEITALHQALAMALDRLLAGAQQQPLAAADTLTAAEVALPGVTDAVLADLRRQYGPLAAVLPVLPLQQGLLFHAQMAETDGSYNSLTRLSLRGPLDVDRLRRALAAVVRHHPQLAARFDTGLAPLPLQVLPLLRDDGDYWPLACRTLPALPAVDEAAALLALEQEELKRDLFRQPDAMLRALLVTHADGERHQLFLNAHHLVVDGWSTPICLQDLFTVLYQGETALRAHPVAYADIVRRLAARDAEVSRQCWRSVLAGARPTLLFGDGPHHGDVHELALLPEPALEQGLLALCREHGLTLNTLMQGIWGVLLSASCGADDVIFGSPVSGRFGHLDGIERQIGLFSNTLPVRLTLDPARSLPEQLAALQTQQIQLIEHDDLGLGEIQQLAGTGTLFDTLLVVENYPDGDALSRSEQPLRCDGVNNRGYTHYPLTLLVLPGKRLRLLMEYRDSVPQPQRLAQRLMLLLEQLVAQPERPLRAWNLLVPEEQALLDAVNRTAHVVPRGTLHQAVAEQAARTPERLALSDCQHRLTYRQMWHQARLLAERLIDAGVQPGDIVAVALPRSVRLSLALSAILEAGAAWLPLDTGYPDERLALMVEDARPRLIITESGLRSRFAPLADVLLLDTLADDRQQPHYAPVTVEPQQAAYVIYTSGSTGRPKGVVVGHEAIVNRLWWMQHQYTLGADDVVLQKTPCSFDVSVWEFFWPLMVGAQLVMAPPEAHRDPDALVQLIDDYAVTTLHFVPSMLAAWVSALEARSTQTIGCHSLRRVFCSGEALSRELALNYQRLIAAPLHNLYGPTEAAVDVTWQPASGEALARCTLPGIPIGLPVWNTQLRILDGALRPVPLGVAGDLYLCGVQLAQGYLRRPDLTASRFVADPFAVGERMYRTGDIARWLDDGTVEYLGRSDDQLKIRGQRIELGEIEQALLALPGVAQAVVGARELGGGQHGLQGADARQLIAWLVMAADVTLDSAALQQALARQLPAHMVPVGYVQMADFPLSANGKLDRKALPSPAGLQQQGRAPDTVNERAVAALFGEVLACGPVSADDDFFALGGHSLLAMRLSSDIRRQLQRAVGVGQIMAARTVARIAALMDDDANSGRGGVDETLPLRSGDGPTLFCVHPASGFAWPYAGLLRYLDGDYPIVGLQSLRPDGVIARYDDLQSMSDHHLATLRRIQPKGPYFLLGYSLGGMLAHSIAARLQQQGEEVAFLGLLDTYPPEEQDWREPDADDEQANREMEREQADFLASLEEESDPELRAERMALYDNIVANYDDSLRILPSARSLRYDGDAVLFVATRTLPDDMDIDATWAPYIGNLTQYRLDCEHVDILSPSMQPELGPLLNRLLRRES</sequence>
<dbReference type="GO" id="GO:0043041">
    <property type="term" value="P:amino acid activation for nonribosomal peptide biosynthetic process"/>
    <property type="evidence" value="ECO:0007669"/>
    <property type="project" value="TreeGrafter"/>
</dbReference>
<dbReference type="FunFam" id="3.30.300.30:FF:000015">
    <property type="entry name" value="Nonribosomal peptide synthase SidD"/>
    <property type="match status" value="1"/>
</dbReference>
<dbReference type="GO" id="GO:0009366">
    <property type="term" value="C:enterobactin synthetase complex"/>
    <property type="evidence" value="ECO:0007669"/>
    <property type="project" value="TreeGrafter"/>
</dbReference>
<feature type="domain" description="Carrier" evidence="6">
    <location>
        <begin position="995"/>
        <end position="1069"/>
    </location>
</feature>
<dbReference type="GO" id="GO:0009239">
    <property type="term" value="P:enterobactin biosynthetic process"/>
    <property type="evidence" value="ECO:0007669"/>
    <property type="project" value="TreeGrafter"/>
</dbReference>
<gene>
    <name evidence="7" type="ordered locus">Dd703_1494</name>
</gene>
<dbReference type="InterPro" id="IPR020802">
    <property type="entry name" value="TesA-like"/>
</dbReference>
<dbReference type="KEGG" id="dda:Dd703_1494"/>
<dbReference type="RefSeq" id="WP_012765111.1">
    <property type="nucleotide sequence ID" value="NC_012880.1"/>
</dbReference>
<dbReference type="SUPFAM" id="SSF53474">
    <property type="entry name" value="alpha/beta-Hydrolases"/>
    <property type="match status" value="1"/>
</dbReference>
<dbReference type="InterPro" id="IPR029058">
    <property type="entry name" value="AB_hydrolase_fold"/>
</dbReference>
<keyword evidence="3" id="KW-0597">Phosphoprotein</keyword>
<dbReference type="SUPFAM" id="SSF56801">
    <property type="entry name" value="Acetyl-CoA synthetase-like"/>
    <property type="match status" value="2"/>
</dbReference>
<keyword evidence="8" id="KW-1185">Reference proteome</keyword>
<protein>
    <submittedName>
        <fullName evidence="7">Amino acid adenylation domain protein</fullName>
    </submittedName>
</protein>
<dbReference type="Gene3D" id="3.30.300.30">
    <property type="match status" value="2"/>
</dbReference>
<dbReference type="HOGENOM" id="CLU_000022_0_1_6"/>
<evidence type="ECO:0000313" key="8">
    <source>
        <dbReference type="Proteomes" id="UP000002734"/>
    </source>
</evidence>
<keyword evidence="2" id="KW-0596">Phosphopantetheine</keyword>
<dbReference type="EMBL" id="CP001654">
    <property type="protein sequence ID" value="ACS85294.1"/>
    <property type="molecule type" value="Genomic_DNA"/>
</dbReference>
<dbReference type="FunFam" id="3.30.300.30:FF:000010">
    <property type="entry name" value="Enterobactin synthetase component F"/>
    <property type="match status" value="1"/>
</dbReference>
<dbReference type="Gene3D" id="3.30.559.30">
    <property type="entry name" value="Nonribosomal peptide synthetase, condensation domain"/>
    <property type="match status" value="3"/>
</dbReference>
<dbReference type="InterPro" id="IPR010060">
    <property type="entry name" value="NRPS_synth"/>
</dbReference>
<dbReference type="InterPro" id="IPR000873">
    <property type="entry name" value="AMP-dep_synth/lig_dom"/>
</dbReference>
<feature type="compositionally biased region" description="Basic and acidic residues" evidence="5">
    <location>
        <begin position="2718"/>
        <end position="2734"/>
    </location>
</feature>
<dbReference type="NCBIfam" id="TIGR01733">
    <property type="entry name" value="AA-adenyl-dom"/>
    <property type="match status" value="2"/>
</dbReference>
<evidence type="ECO:0000259" key="6">
    <source>
        <dbReference type="PROSITE" id="PS50075"/>
    </source>
</evidence>
<keyword evidence="4" id="KW-0677">Repeat</keyword>
<dbReference type="InterPro" id="IPR023213">
    <property type="entry name" value="CAT-like_dom_sf"/>
</dbReference>
<dbReference type="FunFam" id="3.40.50.12780:FF:000012">
    <property type="entry name" value="Non-ribosomal peptide synthetase"/>
    <property type="match status" value="1"/>
</dbReference>
<dbReference type="InterPro" id="IPR010071">
    <property type="entry name" value="AA_adenyl_dom"/>
</dbReference>
<dbReference type="CDD" id="cd05930">
    <property type="entry name" value="A_NRPS"/>
    <property type="match status" value="1"/>
</dbReference>
<dbReference type="GO" id="GO:0005829">
    <property type="term" value="C:cytosol"/>
    <property type="evidence" value="ECO:0007669"/>
    <property type="project" value="TreeGrafter"/>
</dbReference>
<evidence type="ECO:0000256" key="4">
    <source>
        <dbReference type="ARBA" id="ARBA00022737"/>
    </source>
</evidence>
<dbReference type="FunFam" id="2.30.38.10:FF:000002">
    <property type="entry name" value="Enterobactin synthase component F"/>
    <property type="match status" value="1"/>
</dbReference>
<dbReference type="InterPro" id="IPR020806">
    <property type="entry name" value="PKS_PP-bd"/>
</dbReference>
<dbReference type="NCBIfam" id="NF003417">
    <property type="entry name" value="PRK04813.1"/>
    <property type="match status" value="2"/>
</dbReference>
<evidence type="ECO:0000256" key="1">
    <source>
        <dbReference type="ARBA" id="ARBA00001957"/>
    </source>
</evidence>
<dbReference type="PROSITE" id="PS00012">
    <property type="entry name" value="PHOSPHOPANTETHEINE"/>
    <property type="match status" value="2"/>
</dbReference>
<dbReference type="Gene3D" id="3.40.50.1820">
    <property type="entry name" value="alpha/beta hydrolase"/>
    <property type="match status" value="1"/>
</dbReference>
<dbReference type="eggNOG" id="COG1020">
    <property type="taxonomic scope" value="Bacteria"/>
</dbReference>
<dbReference type="InterPro" id="IPR020845">
    <property type="entry name" value="AMP-binding_CS"/>
</dbReference>
<feature type="domain" description="Carrier" evidence="6">
    <location>
        <begin position="2518"/>
        <end position="2593"/>
    </location>
</feature>
<dbReference type="Gene3D" id="2.30.38.10">
    <property type="entry name" value="Luciferase, Domain 3"/>
    <property type="match status" value="2"/>
</dbReference>
<dbReference type="STRING" id="579405.Dd703_1494"/>
<dbReference type="InterPro" id="IPR001242">
    <property type="entry name" value="Condensation_dom"/>
</dbReference>
<dbReference type="GO" id="GO:0031177">
    <property type="term" value="F:phosphopantetheine binding"/>
    <property type="evidence" value="ECO:0007669"/>
    <property type="project" value="InterPro"/>
</dbReference>